<feature type="non-terminal residue" evidence="1">
    <location>
        <position position="1"/>
    </location>
</feature>
<protein>
    <submittedName>
        <fullName evidence="1">10777_t:CDS:1</fullName>
    </submittedName>
</protein>
<keyword evidence="2" id="KW-1185">Reference proteome</keyword>
<proteinExistence type="predicted"/>
<accession>A0ACA9P8Z8</accession>
<gene>
    <name evidence="1" type="ORF">ACOLOM_LOCUS10118</name>
</gene>
<reference evidence="1" key="1">
    <citation type="submission" date="2021-06" db="EMBL/GenBank/DDBJ databases">
        <authorList>
            <person name="Kallberg Y."/>
            <person name="Tangrot J."/>
            <person name="Rosling A."/>
        </authorList>
    </citation>
    <scope>NUCLEOTIDE SEQUENCE</scope>
    <source>
        <strain evidence="1">CL356</strain>
    </source>
</reference>
<organism evidence="1 2">
    <name type="scientific">Acaulospora colombiana</name>
    <dbReference type="NCBI Taxonomy" id="27376"/>
    <lineage>
        <taxon>Eukaryota</taxon>
        <taxon>Fungi</taxon>
        <taxon>Fungi incertae sedis</taxon>
        <taxon>Mucoromycota</taxon>
        <taxon>Glomeromycotina</taxon>
        <taxon>Glomeromycetes</taxon>
        <taxon>Diversisporales</taxon>
        <taxon>Acaulosporaceae</taxon>
        <taxon>Acaulospora</taxon>
    </lineage>
</organism>
<comment type="caution">
    <text evidence="1">The sequence shown here is derived from an EMBL/GenBank/DDBJ whole genome shotgun (WGS) entry which is preliminary data.</text>
</comment>
<sequence length="467" mass="50608">AFVRRILLIAAMRGLLVGGENIRQACVIILSEQLKMSTEPMFNAKVRGEIGRRYCKQRTGGQKSLHENSQDNGREQKGKLDISTSTVIKGMLASDAIKVAREAFALVLESGGVDAIRDAIPQLVQRLDDSDSSVRWAVVDTMEELAKNADLVGPIGNAIPQLIQRLDDSDWFVRSAVARTMGELAKNGVYIPRSGQTHLTCSISRSGWSDWEFDSPAHPAVGRFGLVSNLVGPIGNSIPQLIQRLDDSDSSVREAVVNTMGELARNGVYIPRPGRTHLTCSISQSGWSDWEFDSPACPAVGRFELVSDLDGPIGNAIPQLIQRLEDSDSSVREAVVRTMGELAKNADLDGPIRNAIPQLVQRLDDSDSSVRSAVVRTMGELANNGVYIPMSGRTHLTCSISRSVVRTMGELAKNGVYISMSGRTHLTCSISQSGWSDWECDSPAHPTVGRFGLICSLGGGGYDERTS</sequence>
<dbReference type="Proteomes" id="UP000789525">
    <property type="component" value="Unassembled WGS sequence"/>
</dbReference>
<evidence type="ECO:0000313" key="1">
    <source>
        <dbReference type="EMBL" id="CAG8698243.1"/>
    </source>
</evidence>
<dbReference type="EMBL" id="CAJVPT010031587">
    <property type="protein sequence ID" value="CAG8698243.1"/>
    <property type="molecule type" value="Genomic_DNA"/>
</dbReference>
<name>A0ACA9P8Z8_9GLOM</name>
<evidence type="ECO:0000313" key="2">
    <source>
        <dbReference type="Proteomes" id="UP000789525"/>
    </source>
</evidence>